<accession>A0A1Y5RJW9</accession>
<feature type="transmembrane region" description="Helical" evidence="1">
    <location>
        <begin position="59"/>
        <end position="81"/>
    </location>
</feature>
<keyword evidence="1" id="KW-0472">Membrane</keyword>
<dbReference type="Proteomes" id="UP000193077">
    <property type="component" value="Unassembled WGS sequence"/>
</dbReference>
<evidence type="ECO:0000313" key="2">
    <source>
        <dbReference type="EMBL" id="SLN18094.1"/>
    </source>
</evidence>
<keyword evidence="3" id="KW-1185">Reference proteome</keyword>
<feature type="transmembrane region" description="Helical" evidence="1">
    <location>
        <begin position="18"/>
        <end position="39"/>
    </location>
</feature>
<organism evidence="2 3">
    <name type="scientific">Falsiruegeria litorea R37</name>
    <dbReference type="NCBI Taxonomy" id="1200284"/>
    <lineage>
        <taxon>Bacteria</taxon>
        <taxon>Pseudomonadati</taxon>
        <taxon>Pseudomonadota</taxon>
        <taxon>Alphaproteobacteria</taxon>
        <taxon>Rhodobacterales</taxon>
        <taxon>Roseobacteraceae</taxon>
        <taxon>Falsiruegeria</taxon>
    </lineage>
</organism>
<protein>
    <submittedName>
        <fullName evidence="2">Uncharacterized protein</fullName>
    </submittedName>
</protein>
<keyword evidence="1" id="KW-0812">Transmembrane</keyword>
<dbReference type="AlphaFoldDB" id="A0A1Y5RJW9"/>
<dbReference type="RefSeq" id="WP_133057592.1">
    <property type="nucleotide sequence ID" value="NZ_FWFO01000001.1"/>
</dbReference>
<evidence type="ECO:0000256" key="1">
    <source>
        <dbReference type="SAM" id="Phobius"/>
    </source>
</evidence>
<evidence type="ECO:0000313" key="3">
    <source>
        <dbReference type="Proteomes" id="UP000193077"/>
    </source>
</evidence>
<dbReference type="EMBL" id="FWFO01000001">
    <property type="protein sequence ID" value="SLN18094.1"/>
    <property type="molecule type" value="Genomic_DNA"/>
</dbReference>
<keyword evidence="1" id="KW-1133">Transmembrane helix</keyword>
<gene>
    <name evidence="2" type="ORF">TRL7639_00362</name>
</gene>
<sequence length="88" mass="10145">MKLNFFKQRRKEQIQDSFVFGSVFFVSVWFLRSVVANLQNKFEFLCGDRVDCPSWSSEFQVLTACILVVSLVAAIVARFIAKDVLFGR</sequence>
<proteinExistence type="predicted"/>
<name>A0A1Y5RJW9_9RHOB</name>
<reference evidence="2 3" key="1">
    <citation type="submission" date="2017-03" db="EMBL/GenBank/DDBJ databases">
        <authorList>
            <person name="Afonso C.L."/>
            <person name="Miller P.J."/>
            <person name="Scott M.A."/>
            <person name="Spackman E."/>
            <person name="Goraichik I."/>
            <person name="Dimitrov K.M."/>
            <person name="Suarez D.L."/>
            <person name="Swayne D.E."/>
        </authorList>
    </citation>
    <scope>NUCLEOTIDE SEQUENCE [LARGE SCALE GENOMIC DNA]</scope>
    <source>
        <strain evidence="2 3">CECT 7639</strain>
    </source>
</reference>